<proteinExistence type="predicted"/>
<dbReference type="Proteomes" id="UP001152797">
    <property type="component" value="Unassembled WGS sequence"/>
</dbReference>
<reference evidence="3 4" key="2">
    <citation type="submission" date="2024-05" db="EMBL/GenBank/DDBJ databases">
        <authorList>
            <person name="Chen Y."/>
            <person name="Shah S."/>
            <person name="Dougan E. K."/>
            <person name="Thang M."/>
            <person name="Chan C."/>
        </authorList>
    </citation>
    <scope>NUCLEOTIDE SEQUENCE [LARGE SCALE GENOMIC DNA]</scope>
</reference>
<sequence>MSWWSSWSSWSSSERPWRGQDWDDGDSRQQWGEGSGSWQSWQSYSGWASGSAGSAGKGKGKEESQPKRLRHEQAPTIGCDEDKEYVYAYVPWVVSDYKNQCLRPVIAEIEDMGCAFKMKLFLARKCSRVSIRGKEARNAWKHFLDSTRKLLPEKLSEFPKMSHVQIRPVVEDDDVKDEGGTEVKDEPDWDADDDKDEDEDLPAASGQAAPVTPPRRSPKMFTGKSKWQKKSDGCDDALEAETEPNVRVSTDKTGCLLVTDQTGRIITRLMPEAKKESMGQEMEGSRMYRLAQKIAKEAIETCGLSPGPELMLKSHVSMLKNSSRDDLSTMLSFCTCCFGRGWQLRISLPINLAIMEKYEMTTRFCISLFRPTEDQLYKVSVGLTTFPLSNELVQEVERDFQETKKWILENCQEELRSGKLVCSVHRREFFHSSVCKNTCHKLALLEAWRTGRESEGDEISEDLAPPPIARFDALWALKQRIPPSYTLRDEFKDKKHILCNLDADNILSADFAAQIAIHFGKTTGPGGLTPGSGNYGHAPVFGGRCSGGDDLGCCGRVLINDRGFFELQGYDQSFHPTGFQDIDLWQRTKTKAGQAPKMKFFSGWSVPNCPDNAFKAVAIEKNRLTGCNLKWGQQDQENRADAARKLAEGKWWRNSIEATISCRDMWELMLSLGNADPEGKTVLLTARKPEQDDGLTSTALKPPPPPPKAAPSEAASGSQQPMPPRPARPAPPSKYGKKKEIESKLPPCFVRVIACGAGNLGKVIKNACRVNHLPSRVWQATLDLRHQCDQFEAVEEECLKMCLDHVDGLMMGSPGQSSHSIIFCDCRDKGLQGWDDPEVMDGSAKYHVGTFPVNLKNFARGEVFKRELHRVRRYILSRFALDPKASPGVTVVAYCRGGNHRSVAFAYLLQHVLSQQTLVTCASNDVICLTELAGHWSDRKCGRCNLCRHERLPPREATMVQDAFGCALSVWRERPENL</sequence>
<dbReference type="EMBL" id="CAMXCT030002835">
    <property type="protein sequence ID" value="CAL4788077.1"/>
    <property type="molecule type" value="Genomic_DNA"/>
</dbReference>
<keyword evidence="4" id="KW-1185">Reference proteome</keyword>
<feature type="compositionally biased region" description="Low complexity" evidence="1">
    <location>
        <begin position="1"/>
        <end position="13"/>
    </location>
</feature>
<dbReference type="AlphaFoldDB" id="A0A9P1D0G6"/>
<feature type="compositionally biased region" description="Acidic residues" evidence="1">
    <location>
        <begin position="187"/>
        <end position="201"/>
    </location>
</feature>
<reference evidence="2" key="1">
    <citation type="submission" date="2022-10" db="EMBL/GenBank/DDBJ databases">
        <authorList>
            <person name="Chen Y."/>
            <person name="Dougan E. K."/>
            <person name="Chan C."/>
            <person name="Rhodes N."/>
            <person name="Thang M."/>
        </authorList>
    </citation>
    <scope>NUCLEOTIDE SEQUENCE</scope>
</reference>
<feature type="region of interest" description="Disordered" evidence="1">
    <location>
        <begin position="1"/>
        <end position="75"/>
    </location>
</feature>
<feature type="compositionally biased region" description="Basic and acidic residues" evidence="1">
    <location>
        <begin position="15"/>
        <end position="27"/>
    </location>
</feature>
<protein>
    <submittedName>
        <fullName evidence="2">Uncharacterized protein</fullName>
    </submittedName>
</protein>
<gene>
    <name evidence="2" type="ORF">C1SCF055_LOCUS26859</name>
</gene>
<comment type="caution">
    <text evidence="2">The sequence shown here is derived from an EMBL/GenBank/DDBJ whole genome shotgun (WGS) entry which is preliminary data.</text>
</comment>
<feature type="compositionally biased region" description="Pro residues" evidence="1">
    <location>
        <begin position="721"/>
        <end position="732"/>
    </location>
</feature>
<dbReference type="EMBL" id="CAMXCT020002835">
    <property type="protein sequence ID" value="CAL1154140.1"/>
    <property type="molecule type" value="Genomic_DNA"/>
</dbReference>
<feature type="region of interest" description="Disordered" evidence="1">
    <location>
        <begin position="166"/>
        <end position="242"/>
    </location>
</feature>
<evidence type="ECO:0000256" key="1">
    <source>
        <dbReference type="SAM" id="MobiDB-lite"/>
    </source>
</evidence>
<dbReference type="EMBL" id="CAMXCT010002835">
    <property type="protein sequence ID" value="CAI4000765.1"/>
    <property type="molecule type" value="Genomic_DNA"/>
</dbReference>
<organism evidence="2">
    <name type="scientific">Cladocopium goreaui</name>
    <dbReference type="NCBI Taxonomy" id="2562237"/>
    <lineage>
        <taxon>Eukaryota</taxon>
        <taxon>Sar</taxon>
        <taxon>Alveolata</taxon>
        <taxon>Dinophyceae</taxon>
        <taxon>Suessiales</taxon>
        <taxon>Symbiodiniaceae</taxon>
        <taxon>Cladocopium</taxon>
    </lineage>
</organism>
<evidence type="ECO:0000313" key="3">
    <source>
        <dbReference type="EMBL" id="CAL4788077.1"/>
    </source>
</evidence>
<name>A0A9P1D0G6_9DINO</name>
<dbReference type="OrthoDB" id="431510at2759"/>
<feature type="compositionally biased region" description="Basic and acidic residues" evidence="1">
    <location>
        <begin position="177"/>
        <end position="186"/>
    </location>
</feature>
<evidence type="ECO:0000313" key="4">
    <source>
        <dbReference type="Proteomes" id="UP001152797"/>
    </source>
</evidence>
<feature type="region of interest" description="Disordered" evidence="1">
    <location>
        <begin position="689"/>
        <end position="738"/>
    </location>
</feature>
<accession>A0A9P1D0G6</accession>
<feature type="compositionally biased region" description="Low complexity" evidence="1">
    <location>
        <begin position="36"/>
        <end position="54"/>
    </location>
</feature>
<evidence type="ECO:0000313" key="2">
    <source>
        <dbReference type="EMBL" id="CAI4000765.1"/>
    </source>
</evidence>